<dbReference type="EMBL" id="LXEO01000070">
    <property type="protein sequence ID" value="OAT14702.1"/>
    <property type="molecule type" value="Genomic_DNA"/>
</dbReference>
<sequence length="37" mass="4111">MITGFINAESAENRMGTGINGKNKQNPRFLYPADLLK</sequence>
<name>A0A1B7HGL1_9ENTR</name>
<reference evidence="1 2" key="1">
    <citation type="submission" date="2016-04" db="EMBL/GenBank/DDBJ databases">
        <title>ATOL: Assembling a taxonomically balanced genome-scale reconstruction of the evolutionary history of the Enterobacteriaceae.</title>
        <authorList>
            <person name="Plunkett G.III."/>
            <person name="Neeno-Eckwall E.C."/>
            <person name="Glasner J.D."/>
            <person name="Perna N.T."/>
        </authorList>
    </citation>
    <scope>NUCLEOTIDE SEQUENCE [LARGE SCALE GENOMIC DNA]</scope>
    <source>
        <strain evidence="1 2">ATCC 51607</strain>
    </source>
</reference>
<evidence type="ECO:0000313" key="1">
    <source>
        <dbReference type="EMBL" id="OAT14702.1"/>
    </source>
</evidence>
<dbReference type="AlphaFoldDB" id="A0A1B7HGL1"/>
<dbReference type="Proteomes" id="UP000078286">
    <property type="component" value="Unassembled WGS sequence"/>
</dbReference>
<keyword evidence="2" id="KW-1185">Reference proteome</keyword>
<accession>A0A1B7HGL1</accession>
<proteinExistence type="predicted"/>
<dbReference type="PATRIC" id="fig|1354255.3.peg.4520"/>
<gene>
    <name evidence="1" type="ORF">M979_4388</name>
</gene>
<evidence type="ECO:0000313" key="2">
    <source>
        <dbReference type="Proteomes" id="UP000078286"/>
    </source>
</evidence>
<organism evidence="1 2">
    <name type="scientific">Buttiauxella noackiae ATCC 51607</name>
    <dbReference type="NCBI Taxonomy" id="1354255"/>
    <lineage>
        <taxon>Bacteria</taxon>
        <taxon>Pseudomonadati</taxon>
        <taxon>Pseudomonadota</taxon>
        <taxon>Gammaproteobacteria</taxon>
        <taxon>Enterobacterales</taxon>
        <taxon>Enterobacteriaceae</taxon>
        <taxon>Buttiauxella</taxon>
    </lineage>
</organism>
<protein>
    <submittedName>
        <fullName evidence="1">Uncharacterized protein</fullName>
    </submittedName>
</protein>
<comment type="caution">
    <text evidence="1">The sequence shown here is derived from an EMBL/GenBank/DDBJ whole genome shotgun (WGS) entry which is preliminary data.</text>
</comment>